<evidence type="ECO:0000313" key="1">
    <source>
        <dbReference type="EMBL" id="KYC49127.1"/>
    </source>
</evidence>
<dbReference type="AlphaFoldDB" id="A0A150IVV6"/>
<dbReference type="EMBL" id="LNGD01000114">
    <property type="protein sequence ID" value="KYC49127.1"/>
    <property type="molecule type" value="Genomic_DNA"/>
</dbReference>
<evidence type="ECO:0000313" key="2">
    <source>
        <dbReference type="Proteomes" id="UP000075578"/>
    </source>
</evidence>
<proteinExistence type="predicted"/>
<protein>
    <submittedName>
        <fullName evidence="1">Uncharacterized protein</fullName>
    </submittedName>
</protein>
<comment type="caution">
    <text evidence="1">The sequence shown here is derived from an EMBL/GenBank/DDBJ whole genome shotgun (WGS) entry which is preliminary data.</text>
</comment>
<name>A0A150IVV6_9EURY</name>
<dbReference type="Proteomes" id="UP000075578">
    <property type="component" value="Unassembled WGS sequence"/>
</dbReference>
<accession>A0A150IVV6</accession>
<gene>
    <name evidence="1" type="ORF">AMQ74_01479</name>
</gene>
<organism evidence="1 2">
    <name type="scientific">Candidatus Methanofastidiosum methylothiophilum</name>
    <dbReference type="NCBI Taxonomy" id="1705564"/>
    <lineage>
        <taxon>Archaea</taxon>
        <taxon>Methanobacteriati</taxon>
        <taxon>Methanobacteriota</taxon>
        <taxon>Stenosarchaea group</taxon>
        <taxon>Candidatus Methanofastidiosia</taxon>
        <taxon>Candidatus Methanofastidiosales</taxon>
        <taxon>Candidatus Methanofastidiosaceae</taxon>
        <taxon>Candidatus Methanofastidiosum</taxon>
    </lineage>
</organism>
<sequence length="48" mass="5076">MVAITNQEIISGVRNIGYKKVGIDVYFGGRQKVVAVPGATNLSVLMPA</sequence>
<reference evidence="1 2" key="1">
    <citation type="journal article" date="2016" name="ISME J.">
        <title>Chasing the elusive Euryarchaeota class WSA2: genomes reveal a uniquely fastidious methyl-reducing methanogen.</title>
        <authorList>
            <person name="Nobu M.K."/>
            <person name="Narihiro T."/>
            <person name="Kuroda K."/>
            <person name="Mei R."/>
            <person name="Liu W.T."/>
        </authorList>
    </citation>
    <scope>NUCLEOTIDE SEQUENCE [LARGE SCALE GENOMIC DNA]</scope>
    <source>
        <strain evidence="1">U1lsi0528_Bin089</strain>
    </source>
</reference>